<proteinExistence type="predicted"/>
<evidence type="ECO:0000313" key="2">
    <source>
        <dbReference type="Proteomes" id="UP000294847"/>
    </source>
</evidence>
<protein>
    <submittedName>
        <fullName evidence="1">Uncharacterized protein</fullName>
    </submittedName>
</protein>
<dbReference type="Proteomes" id="UP000294847">
    <property type="component" value="Chromosome 2"/>
</dbReference>
<evidence type="ECO:0000313" key="1">
    <source>
        <dbReference type="EMBL" id="QBZ56819.1"/>
    </source>
</evidence>
<dbReference type="EMBL" id="CP034205">
    <property type="protein sequence ID" value="QBZ56819.1"/>
    <property type="molecule type" value="Genomic_DNA"/>
</dbReference>
<accession>A0A4P7N332</accession>
<sequence length="112" mass="12714">METRHCFKDSKAAVLSQLWQLPAASLDPNDNFTASNGKHRLCWRLFRRARANLPAQRHDDLSWVLATLRKTTCVGAHRLPHQADPVAYFACAANHDNVGLGRRQNPSSRWLL</sequence>
<name>A0A4P7N332_PYROR</name>
<gene>
    <name evidence="1" type="ORF">PoMZ_01736</name>
</gene>
<reference evidence="1 2" key="1">
    <citation type="journal article" date="2019" name="Mol. Biol. Evol.">
        <title>Blast fungal genomes show frequent chromosomal changes, gene gains and losses, and effector gene turnover.</title>
        <authorList>
            <person name="Gomez Luciano L.B."/>
            <person name="Jason Tsai I."/>
            <person name="Chuma I."/>
            <person name="Tosa Y."/>
            <person name="Chen Y.H."/>
            <person name="Li J.Y."/>
            <person name="Li M.Y."/>
            <person name="Jade Lu M.Y."/>
            <person name="Nakayashiki H."/>
            <person name="Li W.H."/>
        </authorList>
    </citation>
    <scope>NUCLEOTIDE SEQUENCE [LARGE SCALE GENOMIC DNA]</scope>
    <source>
        <strain evidence="1">MZ5-1-6</strain>
    </source>
</reference>
<organism evidence="1 2">
    <name type="scientific">Pyricularia oryzae</name>
    <name type="common">Rice blast fungus</name>
    <name type="synonym">Magnaporthe oryzae</name>
    <dbReference type="NCBI Taxonomy" id="318829"/>
    <lineage>
        <taxon>Eukaryota</taxon>
        <taxon>Fungi</taxon>
        <taxon>Dikarya</taxon>
        <taxon>Ascomycota</taxon>
        <taxon>Pezizomycotina</taxon>
        <taxon>Sordariomycetes</taxon>
        <taxon>Sordariomycetidae</taxon>
        <taxon>Magnaporthales</taxon>
        <taxon>Pyriculariaceae</taxon>
        <taxon>Pyricularia</taxon>
    </lineage>
</organism>
<dbReference type="AlphaFoldDB" id="A0A4P7N332"/>